<sequence>MAESGAGKSRSPRIGVVDIGSNSIRLVVFDRLSRAPWPLFNEKVLCGLGRGLEASGELNKNGVQMAISNLERFVRLAEGMDVGNLDMVATAAVRDADNGAAFVQEAERRCQRKIRIISGEEEARLSALGVASGMPETSGIMGDLGGGSLELVRLTRGEPGRHVTLPIGPLRLMDIADGDRDKARKAVDQYLEKLDWLAESKGGDFYPVGGAWRTLARIHMEQVHYPLHVIHAYTISRRAAEELARVISRLGRRSLASIRGVPRRRLDSLPLAALVLERVLRLARPERVNFSAYGLREGLIFDRLSPAEQRKDPLFEAAHDLALLDGRFGSQGARLKAWLTPLFEAKESPAAARLRLAVCEISDIAWREHPDYRAEQAFMRILRLPIGGLDHHERVFAAVAIAQRYGFEGELPGMESMLRLLSDQDRRDADLLGLGLRLAYSLAAAPALLDRTALVRSGSRLTLNLPKGEEAMFGEAVQRRLEALGRALDLPIGTATLTNRRAG</sequence>
<evidence type="ECO:0000256" key="4">
    <source>
        <dbReference type="ARBA" id="ARBA00047607"/>
    </source>
</evidence>
<evidence type="ECO:0000313" key="7">
    <source>
        <dbReference type="EMBL" id="QEX16314.1"/>
    </source>
</evidence>
<evidence type="ECO:0000259" key="5">
    <source>
        <dbReference type="Pfam" id="PF02541"/>
    </source>
</evidence>
<dbReference type="EC" id="3.6.1.11" evidence="2"/>
<dbReference type="EMBL" id="CP042906">
    <property type="protein sequence ID" value="QEX16314.1"/>
    <property type="molecule type" value="Genomic_DNA"/>
</dbReference>
<comment type="catalytic activity">
    <reaction evidence="4">
        <text>[phosphate](n) + H2O = [phosphate](n-1) + phosphate + H(+)</text>
        <dbReference type="Rhea" id="RHEA:21528"/>
        <dbReference type="Rhea" id="RHEA-COMP:9859"/>
        <dbReference type="Rhea" id="RHEA-COMP:14279"/>
        <dbReference type="ChEBI" id="CHEBI:15377"/>
        <dbReference type="ChEBI" id="CHEBI:15378"/>
        <dbReference type="ChEBI" id="CHEBI:16838"/>
        <dbReference type="ChEBI" id="CHEBI:43474"/>
        <dbReference type="EC" id="3.6.1.11"/>
    </reaction>
</comment>
<keyword evidence="8" id="KW-1185">Reference proteome</keyword>
<dbReference type="InterPro" id="IPR003695">
    <property type="entry name" value="Ppx_GppA_N"/>
</dbReference>
<gene>
    <name evidence="7" type="ORF">FRZ44_16070</name>
</gene>
<dbReference type="InterPro" id="IPR050273">
    <property type="entry name" value="GppA/Ppx_hydrolase"/>
</dbReference>
<dbReference type="GO" id="GO:0004309">
    <property type="term" value="F:exopolyphosphatase activity"/>
    <property type="evidence" value="ECO:0007669"/>
    <property type="project" value="UniProtKB-EC"/>
</dbReference>
<dbReference type="SUPFAM" id="SSF109604">
    <property type="entry name" value="HD-domain/PDEase-like"/>
    <property type="match status" value="1"/>
</dbReference>
<reference evidence="7 8" key="1">
    <citation type="submission" date="2019-08" db="EMBL/GenBank/DDBJ databases">
        <title>Hyperibacter terrae gen. nov., sp. nov. and Hyperibacter viscosus sp. nov., two new members in the family Rhodospirillaceae isolated from the rhizosphere of Hypericum perforatum.</title>
        <authorList>
            <person name="Noviana Z."/>
        </authorList>
    </citation>
    <scope>NUCLEOTIDE SEQUENCE [LARGE SCALE GENOMIC DNA]</scope>
    <source>
        <strain evidence="7 8">R5913</strain>
    </source>
</reference>
<dbReference type="Gene3D" id="3.30.420.150">
    <property type="entry name" value="Exopolyphosphatase. Domain 2"/>
    <property type="match status" value="1"/>
</dbReference>
<name>A0A5J6MFN2_9PROT</name>
<dbReference type="Pfam" id="PF02541">
    <property type="entry name" value="Ppx-GppA"/>
    <property type="match status" value="1"/>
</dbReference>
<dbReference type="Gene3D" id="1.10.3210.10">
    <property type="entry name" value="Hypothetical protein af1432"/>
    <property type="match status" value="1"/>
</dbReference>
<feature type="domain" description="Ppx/GppA phosphatase N-terminal" evidence="5">
    <location>
        <begin position="34"/>
        <end position="304"/>
    </location>
</feature>
<dbReference type="KEGG" id="htq:FRZ44_16070"/>
<dbReference type="OrthoDB" id="3698573at2"/>
<proteinExistence type="inferred from homology"/>
<organism evidence="7 8">
    <name type="scientific">Hypericibacter terrae</name>
    <dbReference type="NCBI Taxonomy" id="2602015"/>
    <lineage>
        <taxon>Bacteria</taxon>
        <taxon>Pseudomonadati</taxon>
        <taxon>Pseudomonadota</taxon>
        <taxon>Alphaproteobacteria</taxon>
        <taxon>Rhodospirillales</taxon>
        <taxon>Dongiaceae</taxon>
        <taxon>Hypericibacter</taxon>
    </lineage>
</organism>
<evidence type="ECO:0000259" key="6">
    <source>
        <dbReference type="Pfam" id="PF21697"/>
    </source>
</evidence>
<evidence type="ECO:0000256" key="1">
    <source>
        <dbReference type="ARBA" id="ARBA00007125"/>
    </source>
</evidence>
<dbReference type="Pfam" id="PF21697">
    <property type="entry name" value="Ppx_C"/>
    <property type="match status" value="1"/>
</dbReference>
<evidence type="ECO:0000256" key="2">
    <source>
        <dbReference type="ARBA" id="ARBA00012451"/>
    </source>
</evidence>
<dbReference type="PANTHER" id="PTHR30005:SF0">
    <property type="entry name" value="RETROGRADE REGULATION PROTEIN 2"/>
    <property type="match status" value="1"/>
</dbReference>
<keyword evidence="3" id="KW-0378">Hydrolase</keyword>
<accession>A0A5J6MFN2</accession>
<dbReference type="RefSeq" id="WP_151176685.1">
    <property type="nucleotide sequence ID" value="NZ_CP042906.1"/>
</dbReference>
<dbReference type="CDD" id="cd24052">
    <property type="entry name" value="ASKHA_NBD_HpPPX-GppA-like"/>
    <property type="match status" value="1"/>
</dbReference>
<evidence type="ECO:0000256" key="3">
    <source>
        <dbReference type="ARBA" id="ARBA00022801"/>
    </source>
</evidence>
<dbReference type="InterPro" id="IPR048951">
    <property type="entry name" value="Ppx_C"/>
</dbReference>
<feature type="domain" description="Exopolyphosphatase C-terminal" evidence="6">
    <location>
        <begin position="314"/>
        <end position="486"/>
    </location>
</feature>
<protein>
    <recommendedName>
        <fullName evidence="2">exopolyphosphatase</fullName>
        <ecNumber evidence="2">3.6.1.11</ecNumber>
    </recommendedName>
</protein>
<evidence type="ECO:0000313" key="8">
    <source>
        <dbReference type="Proteomes" id="UP000326202"/>
    </source>
</evidence>
<comment type="similarity">
    <text evidence="1">Belongs to the GppA/Ppx family.</text>
</comment>
<dbReference type="PANTHER" id="PTHR30005">
    <property type="entry name" value="EXOPOLYPHOSPHATASE"/>
    <property type="match status" value="1"/>
</dbReference>
<dbReference type="Gene3D" id="3.30.420.40">
    <property type="match status" value="1"/>
</dbReference>
<dbReference type="AlphaFoldDB" id="A0A5J6MFN2"/>
<dbReference type="NCBIfam" id="TIGR03706">
    <property type="entry name" value="exo_poly_only"/>
    <property type="match status" value="1"/>
</dbReference>
<dbReference type="InterPro" id="IPR022371">
    <property type="entry name" value="Exopolyphosphatase"/>
</dbReference>
<dbReference type="Proteomes" id="UP000326202">
    <property type="component" value="Chromosome"/>
</dbReference>
<dbReference type="SUPFAM" id="SSF53067">
    <property type="entry name" value="Actin-like ATPase domain"/>
    <property type="match status" value="2"/>
</dbReference>
<dbReference type="GO" id="GO:0006793">
    <property type="term" value="P:phosphorus metabolic process"/>
    <property type="evidence" value="ECO:0007669"/>
    <property type="project" value="InterPro"/>
</dbReference>
<dbReference type="InterPro" id="IPR043129">
    <property type="entry name" value="ATPase_NBD"/>
</dbReference>